<keyword evidence="5" id="KW-0408">Iron</keyword>
<evidence type="ECO:0000256" key="5">
    <source>
        <dbReference type="ARBA" id="ARBA00023004"/>
    </source>
</evidence>
<dbReference type="PANTHER" id="PTHR42989:SF1">
    <property type="entry name" value="FORMATE HYDROGENLYASE SUBUNIT 7-RELATED"/>
    <property type="match status" value="1"/>
</dbReference>
<protein>
    <submittedName>
        <fullName evidence="8">Oxidoreductase</fullName>
    </submittedName>
</protein>
<dbReference type="GO" id="GO:0046872">
    <property type="term" value="F:metal ion binding"/>
    <property type="evidence" value="ECO:0007669"/>
    <property type="project" value="UniProtKB-KW"/>
</dbReference>
<evidence type="ECO:0000313" key="8">
    <source>
        <dbReference type="EMBL" id="GEL24251.1"/>
    </source>
</evidence>
<evidence type="ECO:0000256" key="1">
    <source>
        <dbReference type="ARBA" id="ARBA00001966"/>
    </source>
</evidence>
<dbReference type="PANTHER" id="PTHR42989">
    <property type="entry name" value="HYDROGENASE-4 COMPONENT I"/>
    <property type="match status" value="1"/>
</dbReference>
<dbReference type="Gene3D" id="3.40.50.12280">
    <property type="match status" value="1"/>
</dbReference>
<gene>
    <name evidence="8" type="ORF">PSU4_32050</name>
</gene>
<keyword evidence="3" id="KW-0004">4Fe-4S</keyword>
<dbReference type="RefSeq" id="WP_222596277.1">
    <property type="nucleotide sequence ID" value="NZ_BJVJ01000030.1"/>
</dbReference>
<evidence type="ECO:0000313" key="9">
    <source>
        <dbReference type="Proteomes" id="UP000321685"/>
    </source>
</evidence>
<comment type="similarity">
    <text evidence="2">Belongs to the complex I 20 kDa subunit family.</text>
</comment>
<evidence type="ECO:0000256" key="6">
    <source>
        <dbReference type="ARBA" id="ARBA00023014"/>
    </source>
</evidence>
<keyword evidence="6" id="KW-0411">Iron-sulfur</keyword>
<proteinExistence type="inferred from homology"/>
<evidence type="ECO:0000256" key="4">
    <source>
        <dbReference type="ARBA" id="ARBA00022723"/>
    </source>
</evidence>
<keyword evidence="4" id="KW-0479">Metal-binding</keyword>
<dbReference type="Pfam" id="PF01058">
    <property type="entry name" value="Oxidored_q6"/>
    <property type="match status" value="1"/>
</dbReference>
<evidence type="ECO:0000256" key="2">
    <source>
        <dbReference type="ARBA" id="ARBA00009173"/>
    </source>
</evidence>
<dbReference type="NCBIfam" id="NF005012">
    <property type="entry name" value="PRK06411.1"/>
    <property type="match status" value="1"/>
</dbReference>
<organism evidence="8 9">
    <name type="scientific">Pseudonocardia sulfidoxydans NBRC 16205</name>
    <dbReference type="NCBI Taxonomy" id="1223511"/>
    <lineage>
        <taxon>Bacteria</taxon>
        <taxon>Bacillati</taxon>
        <taxon>Actinomycetota</taxon>
        <taxon>Actinomycetes</taxon>
        <taxon>Pseudonocardiales</taxon>
        <taxon>Pseudonocardiaceae</taxon>
        <taxon>Pseudonocardia</taxon>
    </lineage>
</organism>
<dbReference type="Proteomes" id="UP000321685">
    <property type="component" value="Unassembled WGS sequence"/>
</dbReference>
<comment type="caution">
    <text evidence="8">The sequence shown here is derived from an EMBL/GenBank/DDBJ whole genome shotgun (WGS) entry which is preliminary data.</text>
</comment>
<sequence>MLSLWQAIRRVGRVAEPAPAGPAGPAPAAAGELAGSVQVRHVDAGSCNGCEVEIGAAFGPVYDAERYGARLVASPRHADALLVTGVVTRNMAEPLRRTYEAVAEPKAVVAVGDCARNCGVFAGAYGVVGAVADVVPVDAEVVGCPPRPETIVAALRLLTGR</sequence>
<evidence type="ECO:0000256" key="3">
    <source>
        <dbReference type="ARBA" id="ARBA00022485"/>
    </source>
</evidence>
<dbReference type="InterPro" id="IPR006137">
    <property type="entry name" value="NADH_UbQ_OxRdtase-like_20kDa"/>
</dbReference>
<dbReference type="InterPro" id="IPR052375">
    <property type="entry name" value="Complex_I_20kDa-like"/>
</dbReference>
<dbReference type="EMBL" id="BJVJ01000030">
    <property type="protein sequence ID" value="GEL24251.1"/>
    <property type="molecule type" value="Genomic_DNA"/>
</dbReference>
<dbReference type="GO" id="GO:0051539">
    <property type="term" value="F:4 iron, 4 sulfur cluster binding"/>
    <property type="evidence" value="ECO:0007669"/>
    <property type="project" value="UniProtKB-KW"/>
</dbReference>
<dbReference type="SUPFAM" id="SSF56770">
    <property type="entry name" value="HydA/Nqo6-like"/>
    <property type="match status" value="1"/>
</dbReference>
<feature type="domain" description="NADH:ubiquinone oxidoreductase-like 20kDa subunit" evidence="7">
    <location>
        <begin position="47"/>
        <end position="156"/>
    </location>
</feature>
<accession>A0A511DHI9</accession>
<reference evidence="8 9" key="1">
    <citation type="submission" date="2019-07" db="EMBL/GenBank/DDBJ databases">
        <title>Whole genome shotgun sequence of Pseudonocardia sulfidoxydans NBRC 16205.</title>
        <authorList>
            <person name="Hosoyama A."/>
            <person name="Uohara A."/>
            <person name="Ohji S."/>
            <person name="Ichikawa N."/>
        </authorList>
    </citation>
    <scope>NUCLEOTIDE SEQUENCE [LARGE SCALE GENOMIC DNA]</scope>
    <source>
        <strain evidence="8 9">NBRC 16205</strain>
    </source>
</reference>
<dbReference type="AlphaFoldDB" id="A0A511DHI9"/>
<comment type="cofactor">
    <cofactor evidence="1">
        <name>[4Fe-4S] cluster</name>
        <dbReference type="ChEBI" id="CHEBI:49883"/>
    </cofactor>
</comment>
<name>A0A511DHI9_9PSEU</name>
<evidence type="ECO:0000259" key="7">
    <source>
        <dbReference type="Pfam" id="PF01058"/>
    </source>
</evidence>
<keyword evidence="9" id="KW-1185">Reference proteome</keyword>